<gene>
    <name evidence="1" type="ORF">CLW00_107206</name>
</gene>
<dbReference type="Proteomes" id="UP000238157">
    <property type="component" value="Unassembled WGS sequence"/>
</dbReference>
<keyword evidence="2" id="KW-1185">Reference proteome</keyword>
<organism evidence="1 2">
    <name type="scientific">Mongoliibacter ruber</name>
    <dbReference type="NCBI Taxonomy" id="1750599"/>
    <lineage>
        <taxon>Bacteria</taxon>
        <taxon>Pseudomonadati</taxon>
        <taxon>Bacteroidota</taxon>
        <taxon>Cytophagia</taxon>
        <taxon>Cytophagales</taxon>
        <taxon>Cyclobacteriaceae</taxon>
        <taxon>Mongoliibacter</taxon>
    </lineage>
</organism>
<dbReference type="AlphaFoldDB" id="A0A2T0WKA3"/>
<sequence>MHCFVQILKNRHLISNQTYNIMSVKISEKTIVSTLEKLEKLKLDEKLHSELSWCWNSYLSDNNPVGVIAKSKLALELFKAKREENSRAVAKKLVDDLEKIALN</sequence>
<proteinExistence type="predicted"/>
<reference evidence="1 2" key="1">
    <citation type="submission" date="2018-03" db="EMBL/GenBank/DDBJ databases">
        <title>Genomic Encyclopedia of Archaeal and Bacterial Type Strains, Phase II (KMG-II): from individual species to whole genera.</title>
        <authorList>
            <person name="Goeker M."/>
        </authorList>
    </citation>
    <scope>NUCLEOTIDE SEQUENCE [LARGE SCALE GENOMIC DNA]</scope>
    <source>
        <strain evidence="1 2">DSM 27929</strain>
    </source>
</reference>
<dbReference type="EMBL" id="PVTR01000007">
    <property type="protein sequence ID" value="PRY87136.1"/>
    <property type="molecule type" value="Genomic_DNA"/>
</dbReference>
<protein>
    <submittedName>
        <fullName evidence="1">Uncharacterized protein</fullName>
    </submittedName>
</protein>
<evidence type="ECO:0000313" key="1">
    <source>
        <dbReference type="EMBL" id="PRY87136.1"/>
    </source>
</evidence>
<evidence type="ECO:0000313" key="2">
    <source>
        <dbReference type="Proteomes" id="UP000238157"/>
    </source>
</evidence>
<comment type="caution">
    <text evidence="1">The sequence shown here is derived from an EMBL/GenBank/DDBJ whole genome shotgun (WGS) entry which is preliminary data.</text>
</comment>
<name>A0A2T0WKA3_9BACT</name>
<accession>A0A2T0WKA3</accession>